<feature type="domain" description="GmrSD restriction endonucleases N-terminal" evidence="1">
    <location>
        <begin position="15"/>
        <end position="255"/>
    </location>
</feature>
<dbReference type="Proteomes" id="UP000239007">
    <property type="component" value="Unassembled WGS sequence"/>
</dbReference>
<dbReference type="Pfam" id="PF07510">
    <property type="entry name" value="GmrSD_C"/>
    <property type="match status" value="1"/>
</dbReference>
<reference evidence="3 4" key="1">
    <citation type="submission" date="2016-12" db="EMBL/GenBank/DDBJ databases">
        <title>Diversity of luminous bacteria.</title>
        <authorList>
            <person name="Yoshizawa S."/>
            <person name="Kogure K."/>
        </authorList>
    </citation>
    <scope>NUCLEOTIDE SEQUENCE [LARGE SCALE GENOMIC DNA]</scope>
    <source>
        <strain evidence="3 4">SA4-48</strain>
    </source>
</reference>
<evidence type="ECO:0000259" key="1">
    <source>
        <dbReference type="Pfam" id="PF03235"/>
    </source>
</evidence>
<dbReference type="OrthoDB" id="9798761at2"/>
<sequence length="606" mass="71560">MTKEKKTIDPNYLEVSNLFNGSCVYQVPKYQRGYAWEATEVEEFCNDLFECLDAYENDEELEHFFGGVVCIEEKPDSPKQTHKCFSVVDGQQRISTFILFISVIRDCLLTIHNDIEDKYKNGVNTLIDTYEKKYLYYSESRNLEEIKYEKLRMSIKDEEFYHSLVYKRQLLPQKTDSHKRIQKAQKLIKSKIEHRIDKLDFIETVQVFEKIDALLSSKCHLLKITTNKNEDAYRLFQVLNDRGRALSACDLLRATSLSKFEANEYIGLQDKAAVIWDEITEDRERDVEKYFSFYYVSQAADKIKKLDLFSKFNKLFFENSNPEGIYTRLQNISEQLDTIKLLEDGEWPYEKSNLSQWHHQRAKFLVVRLKHTECIPLLLAATQLSETKFYELVRVLEKFFFRFKTVLGKRFDPVVKVYLEEIKKINKNPQTYGVQSITKELRNVLESRTTNEEFIHAVLQLEFSTKESKDATNGNRVIKYLLLQLEENYDWLRSENPSIKSRENMVDKSHVYDFPFVSIEHVYPCTPKKIDKDIDSRKHKLENLTVLARDTNSLVGNKGFQDKKVHFAASKYKLNKEIANYNTWDNNTLAERKTQIENSLVELFRI</sequence>
<evidence type="ECO:0000259" key="2">
    <source>
        <dbReference type="Pfam" id="PF07510"/>
    </source>
</evidence>
<dbReference type="AlphaFoldDB" id="A0A2S7UT57"/>
<evidence type="ECO:0000313" key="4">
    <source>
        <dbReference type="Proteomes" id="UP000239007"/>
    </source>
</evidence>
<dbReference type="PANTHER" id="PTHR35149">
    <property type="entry name" value="SLL5132 PROTEIN"/>
    <property type="match status" value="1"/>
</dbReference>
<protein>
    <recommendedName>
        <fullName evidence="5">DUF262 domain-containing protein</fullName>
    </recommendedName>
</protein>
<comment type="caution">
    <text evidence="3">The sequence shown here is derived from an EMBL/GenBank/DDBJ whole genome shotgun (WGS) entry which is preliminary data.</text>
</comment>
<proteinExistence type="predicted"/>
<gene>
    <name evidence="3" type="ORF">BTO11_05260</name>
</gene>
<dbReference type="InterPro" id="IPR004919">
    <property type="entry name" value="GmrSD_N"/>
</dbReference>
<keyword evidence="4" id="KW-1185">Reference proteome</keyword>
<dbReference type="Pfam" id="PF03235">
    <property type="entry name" value="GmrSD_N"/>
    <property type="match status" value="1"/>
</dbReference>
<name>A0A2S7UT57_9GAMM</name>
<accession>A0A2S7UT57</accession>
<evidence type="ECO:0008006" key="5">
    <source>
        <dbReference type="Google" id="ProtNLM"/>
    </source>
</evidence>
<dbReference type="EMBL" id="MSCH01000003">
    <property type="protein sequence ID" value="PQJ53127.1"/>
    <property type="molecule type" value="Genomic_DNA"/>
</dbReference>
<organism evidence="3 4">
    <name type="scientific">Psychrosphaera saromensis</name>
    <dbReference type="NCBI Taxonomy" id="716813"/>
    <lineage>
        <taxon>Bacteria</taxon>
        <taxon>Pseudomonadati</taxon>
        <taxon>Pseudomonadota</taxon>
        <taxon>Gammaproteobacteria</taxon>
        <taxon>Alteromonadales</taxon>
        <taxon>Pseudoalteromonadaceae</taxon>
        <taxon>Psychrosphaera</taxon>
    </lineage>
</organism>
<dbReference type="RefSeq" id="WP_105051603.1">
    <property type="nucleotide sequence ID" value="NZ_BMYG01000003.1"/>
</dbReference>
<dbReference type="PANTHER" id="PTHR35149:SF1">
    <property type="entry name" value="DUF5655 DOMAIN-CONTAINING PROTEIN"/>
    <property type="match status" value="1"/>
</dbReference>
<dbReference type="InterPro" id="IPR011089">
    <property type="entry name" value="GmrSD_C"/>
</dbReference>
<feature type="domain" description="GmrSD restriction endonucleases C-terminal" evidence="2">
    <location>
        <begin position="464"/>
        <end position="595"/>
    </location>
</feature>
<evidence type="ECO:0000313" key="3">
    <source>
        <dbReference type="EMBL" id="PQJ53127.1"/>
    </source>
</evidence>